<dbReference type="Gene3D" id="3.10.50.40">
    <property type="match status" value="1"/>
</dbReference>
<dbReference type="GO" id="GO:0003755">
    <property type="term" value="F:peptidyl-prolyl cis-trans isomerase activity"/>
    <property type="evidence" value="ECO:0007669"/>
    <property type="project" value="UniProtKB-KW"/>
</dbReference>
<protein>
    <recommendedName>
        <fullName evidence="1">peptidylprolyl isomerase</fullName>
        <ecNumber evidence="1">5.2.1.8</ecNumber>
    </recommendedName>
</protein>
<proteinExistence type="predicted"/>
<keyword evidence="1" id="KW-0413">Isomerase</keyword>
<gene>
    <name evidence="4" type="ORF">PGLA1383_LOCUS10135</name>
    <name evidence="5" type="ORF">PGLA2088_LOCUS42546</name>
</gene>
<dbReference type="InterPro" id="IPR046357">
    <property type="entry name" value="PPIase_dom_sf"/>
</dbReference>
<evidence type="ECO:0000313" key="6">
    <source>
        <dbReference type="Proteomes" id="UP000626109"/>
    </source>
</evidence>
<dbReference type="Proteomes" id="UP000654075">
    <property type="component" value="Unassembled WGS sequence"/>
</dbReference>
<organism evidence="5 6">
    <name type="scientific">Polarella glacialis</name>
    <name type="common">Dinoflagellate</name>
    <dbReference type="NCBI Taxonomy" id="89957"/>
    <lineage>
        <taxon>Eukaryota</taxon>
        <taxon>Sar</taxon>
        <taxon>Alveolata</taxon>
        <taxon>Dinophyceae</taxon>
        <taxon>Suessiales</taxon>
        <taxon>Suessiaceae</taxon>
        <taxon>Polarella</taxon>
    </lineage>
</organism>
<feature type="region of interest" description="Disordered" evidence="2">
    <location>
        <begin position="39"/>
        <end position="59"/>
    </location>
</feature>
<keyword evidence="7" id="KW-1185">Reference proteome</keyword>
<evidence type="ECO:0000259" key="3">
    <source>
        <dbReference type="PROSITE" id="PS50059"/>
    </source>
</evidence>
<keyword evidence="1" id="KW-0697">Rotamase</keyword>
<comment type="catalytic activity">
    <reaction evidence="1">
        <text>[protein]-peptidylproline (omega=180) = [protein]-peptidylproline (omega=0)</text>
        <dbReference type="Rhea" id="RHEA:16237"/>
        <dbReference type="Rhea" id="RHEA-COMP:10747"/>
        <dbReference type="Rhea" id="RHEA-COMP:10748"/>
        <dbReference type="ChEBI" id="CHEBI:83833"/>
        <dbReference type="ChEBI" id="CHEBI:83834"/>
        <dbReference type="EC" id="5.2.1.8"/>
    </reaction>
</comment>
<comment type="caution">
    <text evidence="5">The sequence shown here is derived from an EMBL/GenBank/DDBJ whole genome shotgun (WGS) entry which is preliminary data.</text>
</comment>
<dbReference type="EMBL" id="CAJNNV010004954">
    <property type="protein sequence ID" value="CAE8591465.1"/>
    <property type="molecule type" value="Genomic_DNA"/>
</dbReference>
<feature type="domain" description="PPIase FKBP-type" evidence="3">
    <location>
        <begin position="1"/>
        <end position="69"/>
    </location>
</feature>
<name>A0A813LCI7_POLGL</name>
<dbReference type="SUPFAM" id="SSF54534">
    <property type="entry name" value="FKBP-like"/>
    <property type="match status" value="1"/>
</dbReference>
<evidence type="ECO:0000256" key="2">
    <source>
        <dbReference type="SAM" id="MobiDB-lite"/>
    </source>
</evidence>
<evidence type="ECO:0000256" key="1">
    <source>
        <dbReference type="PROSITE-ProRule" id="PRU00277"/>
    </source>
</evidence>
<evidence type="ECO:0000313" key="4">
    <source>
        <dbReference type="EMBL" id="CAE8591465.1"/>
    </source>
</evidence>
<dbReference type="AlphaFoldDB" id="A0A813LCI7"/>
<dbReference type="EC" id="5.2.1.8" evidence="1"/>
<evidence type="ECO:0000313" key="5">
    <source>
        <dbReference type="EMBL" id="CAE8722461.1"/>
    </source>
</evidence>
<sequence length="126" mass="13546">MAGTGQLLRGMEMAVLGRCAGEKISLRIPADLAFDDPGKDFPWRGDAQAPRPAPDGSSTRYEISVVQVEEAPPPSSPGASLVQFAYHGTNLYFSGAYFAYLAWLGVQVQFAYLACDEHGVIHMPLG</sequence>
<accession>A0A813LCI7</accession>
<dbReference type="EMBL" id="CAJNNW010034376">
    <property type="protein sequence ID" value="CAE8722461.1"/>
    <property type="molecule type" value="Genomic_DNA"/>
</dbReference>
<dbReference type="Proteomes" id="UP000626109">
    <property type="component" value="Unassembled WGS sequence"/>
</dbReference>
<evidence type="ECO:0000313" key="7">
    <source>
        <dbReference type="Proteomes" id="UP000654075"/>
    </source>
</evidence>
<dbReference type="Pfam" id="PF00254">
    <property type="entry name" value="FKBP_C"/>
    <property type="match status" value="1"/>
</dbReference>
<reference evidence="5" key="1">
    <citation type="submission" date="2021-02" db="EMBL/GenBank/DDBJ databases">
        <authorList>
            <person name="Dougan E. K."/>
            <person name="Rhodes N."/>
            <person name="Thang M."/>
            <person name="Chan C."/>
        </authorList>
    </citation>
    <scope>NUCLEOTIDE SEQUENCE</scope>
</reference>
<dbReference type="PROSITE" id="PS50059">
    <property type="entry name" value="FKBP_PPIASE"/>
    <property type="match status" value="1"/>
</dbReference>
<dbReference type="InterPro" id="IPR001179">
    <property type="entry name" value="PPIase_FKBP_dom"/>
</dbReference>